<keyword evidence="3" id="KW-1185">Reference proteome</keyword>
<feature type="compositionally biased region" description="Low complexity" evidence="1">
    <location>
        <begin position="397"/>
        <end position="433"/>
    </location>
</feature>
<sequence>MEKRGGQIGGTRYPLERPSVLKPVLSSAWGSLTADSSENLIKSDGREEAVESLSTVAVTSTGNTFATIEQGTEEFGFHTLDSVCSDLMSMEEVLPTYFHGVPLTSVRQQKISQDLNRLSKILNVKDFNSTGESDAGELTRTGLSLVGQALDDRWAHLVSTDVRASDDKSSSVYHERQDFTVAEDNVGMENSISGTASIDCSSADMPSQGEVNALFGSSTNTSGVSSANTTSTTDSQKSSRSSPRSLKNTVHFASFVTEYFDNSSSQSSENITVVKKKISADFGGDKRSLIETDRCEVDANQNTDDSLCVTNISSKQNKKLNCSDEGLLCKVSLTDLEAPNSPVTDPSSLPFQNTMSETCLSDKENDAKQANQVLVPGGAGTSSACGHSRQRSGGGPTVSSASVAESQTSSKSDTTAATSESSSSTLIESVVTSGEGMELGMNVREFEPTGKDGDGTDRTRHQFRMLDCFQKPKKLPAEPLVQTAISRTEGRDSTENLCASQGQKAHIRRGSYTLLSPSPVLVRACERAGETAFVGKQSTQFKEIKKGIHEEDCAKQCNSPQHIPSHLESTGKAEHMSRYLSQVQLHYSGEISDSSASNVLHVLDPSYPELNAQLQSSLNVLQSLTQMQSSLLTLDGSEGKLPEEVLEAHSQQFDRRRQTLLTKQKQELEDLFVQQRREQMSLLAEIEEHQRCMKEQQEFLETNLPESIKVQTKTVQPNPTFEELGSEETQIKQGSLPACKFVDHTVGNFAARKPALSSGPPTHRLVLRSPGKFSSRHTSSYKITTPPEALEPHMKVKFDKLTALARGFLTRCLMKSSKVQELIKTIKATREFAFSFQSEVAIARGPWSRQDRHLFERIINQLQAALMDIHEIFFDMPVIEKMMLIKQTRQHKLEKEHTSSREENPRGSGPRISSATLKALKRKQQAQEAEAAVFGETRPSTTSPISSSAQSASHDDLSYNNESYTVHRVACLDFAV</sequence>
<name>A0A2T7PVC8_POMCA</name>
<dbReference type="Proteomes" id="UP000245119">
    <property type="component" value="Linkage Group LG2"/>
</dbReference>
<dbReference type="GO" id="GO:0007099">
    <property type="term" value="P:centriole replication"/>
    <property type="evidence" value="ECO:0007669"/>
    <property type="project" value="InterPro"/>
</dbReference>
<feature type="compositionally biased region" description="Basic and acidic residues" evidence="1">
    <location>
        <begin position="444"/>
        <end position="457"/>
    </location>
</feature>
<dbReference type="GO" id="GO:0005814">
    <property type="term" value="C:centriole"/>
    <property type="evidence" value="ECO:0007669"/>
    <property type="project" value="InterPro"/>
</dbReference>
<evidence type="ECO:0000256" key="1">
    <source>
        <dbReference type="SAM" id="MobiDB-lite"/>
    </source>
</evidence>
<organism evidence="2 3">
    <name type="scientific">Pomacea canaliculata</name>
    <name type="common">Golden apple snail</name>
    <dbReference type="NCBI Taxonomy" id="400727"/>
    <lineage>
        <taxon>Eukaryota</taxon>
        <taxon>Metazoa</taxon>
        <taxon>Spiralia</taxon>
        <taxon>Lophotrochozoa</taxon>
        <taxon>Mollusca</taxon>
        <taxon>Gastropoda</taxon>
        <taxon>Caenogastropoda</taxon>
        <taxon>Architaenioglossa</taxon>
        <taxon>Ampullarioidea</taxon>
        <taxon>Ampullariidae</taxon>
        <taxon>Pomacea</taxon>
    </lineage>
</organism>
<proteinExistence type="predicted"/>
<dbReference type="AlphaFoldDB" id="A0A2T7PVC8"/>
<evidence type="ECO:0000313" key="3">
    <source>
        <dbReference type="Proteomes" id="UP000245119"/>
    </source>
</evidence>
<feature type="region of interest" description="Disordered" evidence="1">
    <location>
        <begin position="752"/>
        <end position="785"/>
    </location>
</feature>
<dbReference type="GO" id="GO:1903723">
    <property type="term" value="P:negative regulation of centriole elongation"/>
    <property type="evidence" value="ECO:0007669"/>
    <property type="project" value="TreeGrafter"/>
</dbReference>
<accession>A0A2T7PVC8</accession>
<feature type="compositionally biased region" description="Polar residues" evidence="1">
    <location>
        <begin position="215"/>
        <end position="228"/>
    </location>
</feature>
<feature type="compositionally biased region" description="Basic and acidic residues" evidence="1">
    <location>
        <begin position="891"/>
        <end position="905"/>
    </location>
</feature>
<dbReference type="PANTHER" id="PTHR13594:SF1">
    <property type="entry name" value="CENTRIOLAR COILED-COIL PROTEIN OF 110 KDA"/>
    <property type="match status" value="1"/>
</dbReference>
<evidence type="ECO:0008006" key="4">
    <source>
        <dbReference type="Google" id="ProtNLM"/>
    </source>
</evidence>
<reference evidence="2 3" key="1">
    <citation type="submission" date="2018-04" db="EMBL/GenBank/DDBJ databases">
        <title>The genome of golden apple snail Pomacea canaliculata provides insight into stress tolerance and invasive adaptation.</title>
        <authorList>
            <person name="Liu C."/>
            <person name="Liu B."/>
            <person name="Ren Y."/>
            <person name="Zhang Y."/>
            <person name="Wang H."/>
            <person name="Li S."/>
            <person name="Jiang F."/>
            <person name="Yin L."/>
            <person name="Zhang G."/>
            <person name="Qian W."/>
            <person name="Fan W."/>
        </authorList>
    </citation>
    <scope>NUCLEOTIDE SEQUENCE [LARGE SCALE GENOMIC DNA]</scope>
    <source>
        <strain evidence="2">SZHN2017</strain>
        <tissue evidence="2">Muscle</tissue>
    </source>
</reference>
<protein>
    <recommendedName>
        <fullName evidence="4">Centriolar coiled-coil protein of 110 kDa</fullName>
    </recommendedName>
</protein>
<dbReference type="PANTHER" id="PTHR13594">
    <property type="entry name" value="CENTRIOLAR COILED-COIL PROTEIN OF 110 KDA"/>
    <property type="match status" value="1"/>
</dbReference>
<dbReference type="STRING" id="400727.A0A2T7PVC8"/>
<dbReference type="GO" id="GO:0032053">
    <property type="term" value="P:ciliary basal body organization"/>
    <property type="evidence" value="ECO:0007669"/>
    <property type="project" value="TreeGrafter"/>
</dbReference>
<feature type="region of interest" description="Disordered" evidence="1">
    <location>
        <begin position="928"/>
        <end position="956"/>
    </location>
</feature>
<feature type="region of interest" description="Disordered" evidence="1">
    <location>
        <begin position="890"/>
        <end position="912"/>
    </location>
</feature>
<gene>
    <name evidence="2" type="ORF">C0Q70_04367</name>
</gene>
<feature type="compositionally biased region" description="Low complexity" evidence="1">
    <location>
        <begin position="939"/>
        <end position="952"/>
    </location>
</feature>
<dbReference type="EMBL" id="PZQS01000002">
    <property type="protein sequence ID" value="PVD37368.1"/>
    <property type="molecule type" value="Genomic_DNA"/>
</dbReference>
<dbReference type="InterPro" id="IPR033207">
    <property type="entry name" value="CCP110"/>
</dbReference>
<dbReference type="OrthoDB" id="10028852at2759"/>
<feature type="compositionally biased region" description="Low complexity" evidence="1">
    <location>
        <begin position="229"/>
        <end position="245"/>
    </location>
</feature>
<feature type="region of interest" description="Disordered" evidence="1">
    <location>
        <begin position="209"/>
        <end position="245"/>
    </location>
</feature>
<dbReference type="GO" id="GO:0032465">
    <property type="term" value="P:regulation of cytokinesis"/>
    <property type="evidence" value="ECO:0007669"/>
    <property type="project" value="InterPro"/>
</dbReference>
<evidence type="ECO:0000313" key="2">
    <source>
        <dbReference type="EMBL" id="PVD37368.1"/>
    </source>
</evidence>
<comment type="caution">
    <text evidence="2">The sequence shown here is derived from an EMBL/GenBank/DDBJ whole genome shotgun (WGS) entry which is preliminary data.</text>
</comment>
<feature type="region of interest" description="Disordered" evidence="1">
    <location>
        <begin position="374"/>
        <end position="457"/>
    </location>
</feature>